<dbReference type="EMBL" id="ANJA01003692">
    <property type="protein sequence ID" value="ETO61960.1"/>
    <property type="molecule type" value="Genomic_DNA"/>
</dbReference>
<keyword evidence="2 5" id="KW-0812">Transmembrane</keyword>
<sequence>MRLALLSAACLASICVAQDALFHESVGLQCSKSTDCGYVPALSCISGFVSSTSYPMKNVSSLIFLCFLFHCSKCEYCRPDADDCSADGSKRCQVMETRDEDTGEMQTQYALNSVGETVPIAYCTEKNLFDPFTWKDVVATIIALVSTALGSGCGVGGGGLLVPMYIFFYGLSPKHAIPLSKATIFGNAVSAYFFNFNRKHPTNAKLPLINYQVAGIMEPTTLIGAIFGVMMNHMFPDWLILVLLVSLLSYITYKTVLKGNTIREKESKYQRAVVKSVLKGGPDGGIRKLGRQWSIYRRFDVEIAARRWLAKTRRNKKLREIRAQDEADFASLPPLREHQPSSSDPLLGGLDKRDFGTFVSDDDQQLERRKAIEKREMKVFPLKYIIPLVLSWLVVLVQSMLRGGHGAPSIIGITCNSADYWMLTLLPLLILVAITLWVGHQLRLQNRLKVLCDYPFIQGDVHWIKRRVLIFPTLCTMAGVAAGLLGIGGGMVKGPIMLEMGILPPVQSATANFMILFTSSSTTLQFAINGQFPGQLQYDYMAWFALMGCIGGFCGQKVVAYLVKKYRRESIMVYLLAVTIGLSALAMGIIGLKSTVRDIEKGVHLGFNGICDSE</sequence>
<gene>
    <name evidence="7" type="ORF">F444_20087</name>
</gene>
<protein>
    <recommendedName>
        <fullName evidence="9">Membrane transporter protein</fullName>
    </recommendedName>
</protein>
<keyword evidence="3 5" id="KW-1133">Transmembrane helix</keyword>
<dbReference type="GO" id="GO:0016567">
    <property type="term" value="P:protein ubiquitination"/>
    <property type="evidence" value="ECO:0007669"/>
    <property type="project" value="TreeGrafter"/>
</dbReference>
<dbReference type="GO" id="GO:0031464">
    <property type="term" value="C:Cul4A-RING E3 ubiquitin ligase complex"/>
    <property type="evidence" value="ECO:0007669"/>
    <property type="project" value="TreeGrafter"/>
</dbReference>
<dbReference type="OrthoDB" id="434519at2759"/>
<feature type="transmembrane region" description="Helical" evidence="5">
    <location>
        <begin position="420"/>
        <end position="439"/>
    </location>
</feature>
<comment type="caution">
    <text evidence="7">The sequence shown here is derived from an EMBL/GenBank/DDBJ whole genome shotgun (WGS) entry which is preliminary data.</text>
</comment>
<feature type="signal peptide" evidence="6">
    <location>
        <begin position="1"/>
        <end position="17"/>
    </location>
</feature>
<dbReference type="InterPro" id="IPR002781">
    <property type="entry name" value="TM_pro_TauE-like"/>
</dbReference>
<dbReference type="GO" id="GO:0016020">
    <property type="term" value="C:membrane"/>
    <property type="evidence" value="ECO:0007669"/>
    <property type="project" value="UniProtKB-SubCell"/>
</dbReference>
<organism evidence="7 8">
    <name type="scientific">Phytophthora nicotianae P1976</name>
    <dbReference type="NCBI Taxonomy" id="1317066"/>
    <lineage>
        <taxon>Eukaryota</taxon>
        <taxon>Sar</taxon>
        <taxon>Stramenopiles</taxon>
        <taxon>Oomycota</taxon>
        <taxon>Peronosporomycetes</taxon>
        <taxon>Peronosporales</taxon>
        <taxon>Peronosporaceae</taxon>
        <taxon>Phytophthora</taxon>
    </lineage>
</organism>
<reference evidence="7 8" key="1">
    <citation type="submission" date="2013-11" db="EMBL/GenBank/DDBJ databases">
        <title>The Genome Sequence of Phytophthora parasitica P1976.</title>
        <authorList>
            <consortium name="The Broad Institute Genomics Platform"/>
            <person name="Russ C."/>
            <person name="Tyler B."/>
            <person name="Panabieres F."/>
            <person name="Shan W."/>
            <person name="Tripathy S."/>
            <person name="Grunwald N."/>
            <person name="Machado M."/>
            <person name="Johnson C.S."/>
            <person name="Walker B."/>
            <person name="Young S."/>
            <person name="Zeng Q."/>
            <person name="Gargeya S."/>
            <person name="Fitzgerald M."/>
            <person name="Haas B."/>
            <person name="Abouelleil A."/>
            <person name="Allen A.W."/>
            <person name="Alvarado L."/>
            <person name="Arachchi H.M."/>
            <person name="Berlin A.M."/>
            <person name="Chapman S.B."/>
            <person name="Gainer-Dewar J."/>
            <person name="Goldberg J."/>
            <person name="Griggs A."/>
            <person name="Gujja S."/>
            <person name="Hansen M."/>
            <person name="Howarth C."/>
            <person name="Imamovic A."/>
            <person name="Ireland A."/>
            <person name="Larimer J."/>
            <person name="McCowan C."/>
            <person name="Murphy C."/>
            <person name="Pearson M."/>
            <person name="Poon T.W."/>
            <person name="Priest M."/>
            <person name="Roberts A."/>
            <person name="Saif S."/>
            <person name="Shea T."/>
            <person name="Sisk P."/>
            <person name="Sykes S."/>
            <person name="Wortman J."/>
            <person name="Nusbaum C."/>
            <person name="Birren B."/>
        </authorList>
    </citation>
    <scope>NUCLEOTIDE SEQUENCE [LARGE SCALE GENOMIC DNA]</scope>
    <source>
        <strain evidence="7 8">P1976</strain>
    </source>
</reference>
<feature type="transmembrane region" description="Helical" evidence="5">
    <location>
        <begin position="379"/>
        <end position="400"/>
    </location>
</feature>
<keyword evidence="6" id="KW-0732">Signal</keyword>
<accession>A0A080Z5P9</accession>
<feature type="transmembrane region" description="Helical" evidence="5">
    <location>
        <begin position="141"/>
        <end position="171"/>
    </location>
</feature>
<feature type="transmembrane region" description="Helical" evidence="5">
    <location>
        <begin position="235"/>
        <end position="253"/>
    </location>
</feature>
<comment type="subcellular location">
    <subcellularLocation>
        <location evidence="1">Membrane</location>
        <topology evidence="1">Multi-pass membrane protein</topology>
    </subcellularLocation>
</comment>
<name>A0A080Z5P9_PHYNI</name>
<evidence type="ECO:0000256" key="5">
    <source>
        <dbReference type="SAM" id="Phobius"/>
    </source>
</evidence>
<keyword evidence="4 5" id="KW-0472">Membrane</keyword>
<evidence type="ECO:0000256" key="2">
    <source>
        <dbReference type="ARBA" id="ARBA00022692"/>
    </source>
</evidence>
<evidence type="ECO:0000256" key="4">
    <source>
        <dbReference type="ARBA" id="ARBA00023136"/>
    </source>
</evidence>
<evidence type="ECO:0008006" key="9">
    <source>
        <dbReference type="Google" id="ProtNLM"/>
    </source>
</evidence>
<proteinExistence type="predicted"/>
<dbReference type="PANTHER" id="PTHR14255">
    <property type="entry name" value="CEREBLON"/>
    <property type="match status" value="1"/>
</dbReference>
<evidence type="ECO:0000256" key="3">
    <source>
        <dbReference type="ARBA" id="ARBA00022989"/>
    </source>
</evidence>
<evidence type="ECO:0000313" key="8">
    <source>
        <dbReference type="Proteomes" id="UP000028582"/>
    </source>
</evidence>
<feature type="transmembrane region" description="Helical" evidence="5">
    <location>
        <begin position="540"/>
        <end position="559"/>
    </location>
</feature>
<feature type="transmembrane region" description="Helical" evidence="5">
    <location>
        <begin position="468"/>
        <end position="489"/>
    </location>
</feature>
<dbReference type="PANTHER" id="PTHR14255:SF3">
    <property type="entry name" value="SULFITE EXPORTER TAUE_SAFE FAMILY PROTEIN 5-RELATED"/>
    <property type="match status" value="1"/>
</dbReference>
<dbReference type="Pfam" id="PF01925">
    <property type="entry name" value="TauE"/>
    <property type="match status" value="2"/>
</dbReference>
<dbReference type="Proteomes" id="UP000028582">
    <property type="component" value="Unassembled WGS sequence"/>
</dbReference>
<feature type="transmembrane region" description="Helical" evidence="5">
    <location>
        <begin position="208"/>
        <end position="229"/>
    </location>
</feature>
<feature type="chain" id="PRO_5001752715" description="Membrane transporter protein" evidence="6">
    <location>
        <begin position="18"/>
        <end position="614"/>
    </location>
</feature>
<dbReference type="AlphaFoldDB" id="A0A080Z5P9"/>
<evidence type="ECO:0000256" key="1">
    <source>
        <dbReference type="ARBA" id="ARBA00004141"/>
    </source>
</evidence>
<evidence type="ECO:0000313" key="7">
    <source>
        <dbReference type="EMBL" id="ETO61960.1"/>
    </source>
</evidence>
<feature type="transmembrane region" description="Helical" evidence="5">
    <location>
        <begin position="571"/>
        <end position="592"/>
    </location>
</feature>
<evidence type="ECO:0000256" key="6">
    <source>
        <dbReference type="SAM" id="SignalP"/>
    </source>
</evidence>